<sequence>MATGTLVFRPSIVTASFNPADERKLEARKTTSQKWWSPIFGFPSDPDYIDSSKKSAEPDAKPAGVKFEPGAFTEEKAKQLRRMTTATSSFHDVMYHSAIAARLASDFSDESAH</sequence>
<dbReference type="Proteomes" id="UP000250235">
    <property type="component" value="Unassembled WGS sequence"/>
</dbReference>
<feature type="region of interest" description="Disordered" evidence="1">
    <location>
        <begin position="50"/>
        <end position="70"/>
    </location>
</feature>
<dbReference type="OrthoDB" id="1913905at2759"/>
<evidence type="ECO:0000313" key="3">
    <source>
        <dbReference type="Proteomes" id="UP000250235"/>
    </source>
</evidence>
<accession>A0A2Z7AJB7</accession>
<evidence type="ECO:0000256" key="1">
    <source>
        <dbReference type="SAM" id="MobiDB-lite"/>
    </source>
</evidence>
<reference evidence="2 3" key="1">
    <citation type="journal article" date="2015" name="Proc. Natl. Acad. Sci. U.S.A.">
        <title>The resurrection genome of Boea hygrometrica: A blueprint for survival of dehydration.</title>
        <authorList>
            <person name="Xiao L."/>
            <person name="Yang G."/>
            <person name="Zhang L."/>
            <person name="Yang X."/>
            <person name="Zhao S."/>
            <person name="Ji Z."/>
            <person name="Zhou Q."/>
            <person name="Hu M."/>
            <person name="Wang Y."/>
            <person name="Chen M."/>
            <person name="Xu Y."/>
            <person name="Jin H."/>
            <person name="Xiao X."/>
            <person name="Hu G."/>
            <person name="Bao F."/>
            <person name="Hu Y."/>
            <person name="Wan P."/>
            <person name="Li L."/>
            <person name="Deng X."/>
            <person name="Kuang T."/>
            <person name="Xiang C."/>
            <person name="Zhu J.K."/>
            <person name="Oliver M.J."/>
            <person name="He Y."/>
        </authorList>
    </citation>
    <scope>NUCLEOTIDE SEQUENCE [LARGE SCALE GENOMIC DNA]</scope>
    <source>
        <strain evidence="3">cv. XS01</strain>
    </source>
</reference>
<dbReference type="EMBL" id="KV014880">
    <property type="protein sequence ID" value="KZV21626.1"/>
    <property type="molecule type" value="Genomic_DNA"/>
</dbReference>
<gene>
    <name evidence="2" type="ORF">F511_17651</name>
</gene>
<dbReference type="PANTHER" id="PTHR34198">
    <property type="entry name" value="OS01G0175100 PROTEIN"/>
    <property type="match status" value="1"/>
</dbReference>
<name>A0A2Z7AJB7_9LAMI</name>
<dbReference type="PANTHER" id="PTHR34198:SF24">
    <property type="entry name" value="DUF4005 DOMAIN-CONTAINING PROTEIN"/>
    <property type="match status" value="1"/>
</dbReference>
<protein>
    <submittedName>
        <fullName evidence="2">Uncharacterized protein</fullName>
    </submittedName>
</protein>
<keyword evidence="3" id="KW-1185">Reference proteome</keyword>
<proteinExistence type="predicted"/>
<dbReference type="AlphaFoldDB" id="A0A2Z7AJB7"/>
<evidence type="ECO:0000313" key="2">
    <source>
        <dbReference type="EMBL" id="KZV21626.1"/>
    </source>
</evidence>
<organism evidence="2 3">
    <name type="scientific">Dorcoceras hygrometricum</name>
    <dbReference type="NCBI Taxonomy" id="472368"/>
    <lineage>
        <taxon>Eukaryota</taxon>
        <taxon>Viridiplantae</taxon>
        <taxon>Streptophyta</taxon>
        <taxon>Embryophyta</taxon>
        <taxon>Tracheophyta</taxon>
        <taxon>Spermatophyta</taxon>
        <taxon>Magnoliopsida</taxon>
        <taxon>eudicotyledons</taxon>
        <taxon>Gunneridae</taxon>
        <taxon>Pentapetalae</taxon>
        <taxon>asterids</taxon>
        <taxon>lamiids</taxon>
        <taxon>Lamiales</taxon>
        <taxon>Gesneriaceae</taxon>
        <taxon>Didymocarpoideae</taxon>
        <taxon>Trichosporeae</taxon>
        <taxon>Loxocarpinae</taxon>
        <taxon>Dorcoceras</taxon>
    </lineage>
</organism>
<feature type="compositionally biased region" description="Basic and acidic residues" evidence="1">
    <location>
        <begin position="50"/>
        <end position="60"/>
    </location>
</feature>